<dbReference type="Proteomes" id="UP000315751">
    <property type="component" value="Unassembled WGS sequence"/>
</dbReference>
<evidence type="ECO:0000313" key="1">
    <source>
        <dbReference type="EMBL" id="TWB33857.1"/>
    </source>
</evidence>
<evidence type="ECO:0000313" key="2">
    <source>
        <dbReference type="Proteomes" id="UP000315751"/>
    </source>
</evidence>
<keyword evidence="2" id="KW-1185">Reference proteome</keyword>
<dbReference type="EMBL" id="VITR01000029">
    <property type="protein sequence ID" value="TWB33857.1"/>
    <property type="molecule type" value="Genomic_DNA"/>
</dbReference>
<comment type="caution">
    <text evidence="1">The sequence shown here is derived from an EMBL/GenBank/DDBJ whole genome shotgun (WGS) entry which is preliminary data.</text>
</comment>
<organism evidence="1 2">
    <name type="scientific">Nitrospirillum amazonense</name>
    <dbReference type="NCBI Taxonomy" id="28077"/>
    <lineage>
        <taxon>Bacteria</taxon>
        <taxon>Pseudomonadati</taxon>
        <taxon>Pseudomonadota</taxon>
        <taxon>Alphaproteobacteria</taxon>
        <taxon>Rhodospirillales</taxon>
        <taxon>Azospirillaceae</taxon>
        <taxon>Nitrospirillum</taxon>
    </lineage>
</organism>
<gene>
    <name evidence="1" type="ORF">FBZ90_12923</name>
</gene>
<dbReference type="AlphaFoldDB" id="A0A560GIR8"/>
<sequence>MMGRSFGTDDAGLEEVKLSAAIHLAFDEFELGDLAFGLGSSPIESIS</sequence>
<protein>
    <submittedName>
        <fullName evidence="1">Uncharacterized protein</fullName>
    </submittedName>
</protein>
<reference evidence="1 2" key="1">
    <citation type="submission" date="2019-06" db="EMBL/GenBank/DDBJ databases">
        <title>Genomic Encyclopedia of Type Strains, Phase IV (KMG-V): Genome sequencing to study the core and pangenomes of soil and plant-associated prokaryotes.</title>
        <authorList>
            <person name="Whitman W."/>
        </authorList>
    </citation>
    <scope>NUCLEOTIDE SEQUENCE [LARGE SCALE GENOMIC DNA]</scope>
    <source>
        <strain evidence="1 2">BR 11622</strain>
    </source>
</reference>
<name>A0A560GIR8_9PROT</name>
<proteinExistence type="predicted"/>
<accession>A0A560GIR8</accession>